<protein>
    <recommendedName>
        <fullName evidence="8">Major facilitator superfamily (MFS) profile domain-containing protein</fullName>
    </recommendedName>
</protein>
<feature type="chain" id="PRO_5042810065" description="Major facilitator superfamily (MFS) profile domain-containing protein" evidence="7">
    <location>
        <begin position="16"/>
        <end position="574"/>
    </location>
</feature>
<keyword evidence="2 6" id="KW-0812">Transmembrane</keyword>
<feature type="transmembrane region" description="Helical" evidence="6">
    <location>
        <begin position="461"/>
        <end position="486"/>
    </location>
</feature>
<dbReference type="InterPro" id="IPR020846">
    <property type="entry name" value="MFS_dom"/>
</dbReference>
<keyword evidence="7" id="KW-0732">Signal</keyword>
<feature type="compositionally biased region" description="Pro residues" evidence="5">
    <location>
        <begin position="198"/>
        <end position="207"/>
    </location>
</feature>
<feature type="transmembrane region" description="Helical" evidence="6">
    <location>
        <begin position="68"/>
        <end position="88"/>
    </location>
</feature>
<feature type="signal peptide" evidence="7">
    <location>
        <begin position="1"/>
        <end position="15"/>
    </location>
</feature>
<evidence type="ECO:0000256" key="1">
    <source>
        <dbReference type="ARBA" id="ARBA00004141"/>
    </source>
</evidence>
<evidence type="ECO:0000256" key="3">
    <source>
        <dbReference type="ARBA" id="ARBA00022989"/>
    </source>
</evidence>
<organism evidence="9 10">
    <name type="scientific">Tilletia horrida</name>
    <dbReference type="NCBI Taxonomy" id="155126"/>
    <lineage>
        <taxon>Eukaryota</taxon>
        <taxon>Fungi</taxon>
        <taxon>Dikarya</taxon>
        <taxon>Basidiomycota</taxon>
        <taxon>Ustilaginomycotina</taxon>
        <taxon>Exobasidiomycetes</taxon>
        <taxon>Tilletiales</taxon>
        <taxon>Tilletiaceae</taxon>
        <taxon>Tilletia</taxon>
    </lineage>
</organism>
<name>A0AAN6GRQ1_9BASI</name>
<evidence type="ECO:0000256" key="4">
    <source>
        <dbReference type="ARBA" id="ARBA00023136"/>
    </source>
</evidence>
<feature type="region of interest" description="Disordered" evidence="5">
    <location>
        <begin position="122"/>
        <end position="209"/>
    </location>
</feature>
<evidence type="ECO:0000256" key="6">
    <source>
        <dbReference type="SAM" id="Phobius"/>
    </source>
</evidence>
<feature type="compositionally biased region" description="Low complexity" evidence="5">
    <location>
        <begin position="150"/>
        <end position="164"/>
    </location>
</feature>
<accession>A0AAN6GRQ1</accession>
<evidence type="ECO:0000256" key="5">
    <source>
        <dbReference type="SAM" id="MobiDB-lite"/>
    </source>
</evidence>
<evidence type="ECO:0000256" key="2">
    <source>
        <dbReference type="ARBA" id="ARBA00022692"/>
    </source>
</evidence>
<dbReference type="Proteomes" id="UP001176517">
    <property type="component" value="Unassembled WGS sequence"/>
</dbReference>
<keyword evidence="3 6" id="KW-1133">Transmembrane helix</keyword>
<gene>
    <name evidence="9" type="ORF">OC846_003723</name>
</gene>
<evidence type="ECO:0000313" key="9">
    <source>
        <dbReference type="EMBL" id="KAK0550338.1"/>
    </source>
</evidence>
<feature type="transmembrane region" description="Helical" evidence="6">
    <location>
        <begin position="311"/>
        <end position="329"/>
    </location>
</feature>
<keyword evidence="4 6" id="KW-0472">Membrane</keyword>
<evidence type="ECO:0000256" key="7">
    <source>
        <dbReference type="SAM" id="SignalP"/>
    </source>
</evidence>
<dbReference type="PROSITE" id="PS50850">
    <property type="entry name" value="MFS"/>
    <property type="match status" value="1"/>
</dbReference>
<proteinExistence type="predicted"/>
<feature type="transmembrane region" description="Helical" evidence="6">
    <location>
        <begin position="349"/>
        <end position="373"/>
    </location>
</feature>
<dbReference type="GO" id="GO:0005886">
    <property type="term" value="C:plasma membrane"/>
    <property type="evidence" value="ECO:0007669"/>
    <property type="project" value="TreeGrafter"/>
</dbReference>
<dbReference type="Gene3D" id="1.20.1720.10">
    <property type="entry name" value="Multidrug resistance protein D"/>
    <property type="match status" value="1"/>
</dbReference>
<sequence>MALLIVMRCLAAAGSSPMLSVGAGTLADMYEPHQRGTIVGLYYAAPLIGPAISPIIGGALTEADSWRATFYFLTAAGFTMILCFTFVFKETFRPARSIAWTQAKERALRKVEAAHTKQLLLSEKRQQFNTGNVEQPHTEEKTQQSQTVIAARRSSALSASSSDATVLDPSVTPHRSGTPPHRERPQEPFQPPEFLEPASPPTPPTLPLEPAAAAGKRISIAAGLDATRQHTAAPAPAAQNTTDEERRAVGGTGIARPVSRSISRAISRTQSRVSVLSNKVVTSTGEEITFKPSLADVNPIRPFIAVLSEPHNIVSLVASGLSFGSYYSLSLTVTLTLTAAKGAPNGGYGFSPIIVGCVLLAVGGGGMTGSIIGGRLSDRRIRRIKSGALVSPLVSPTSVDAAAWHAARAKGEKDVEAAGQERPPEIVVEPEERLVSCKWTMIFVPFCYITYGWLAQNSVNIGALCAVLFMLGASLFSVYACTLSYVVDSNKGRGSSAVACNSAFRGSVAFVASEIASTLLRKMGNGWLYTGWAIALAITESALFFIAFQGPRWRREGLKRQQDWRFLRPQNWKA</sequence>
<dbReference type="AlphaFoldDB" id="A0AAN6GRQ1"/>
<feature type="domain" description="Major facilitator superfamily (MFS) profile" evidence="8">
    <location>
        <begin position="1"/>
        <end position="92"/>
    </location>
</feature>
<dbReference type="EMBL" id="JAPDMZ010000095">
    <property type="protein sequence ID" value="KAK0550338.1"/>
    <property type="molecule type" value="Genomic_DNA"/>
</dbReference>
<dbReference type="PANTHER" id="PTHR23502">
    <property type="entry name" value="MAJOR FACILITATOR SUPERFAMILY"/>
    <property type="match status" value="1"/>
</dbReference>
<evidence type="ECO:0000259" key="8">
    <source>
        <dbReference type="PROSITE" id="PS50850"/>
    </source>
</evidence>
<evidence type="ECO:0000313" key="10">
    <source>
        <dbReference type="Proteomes" id="UP001176517"/>
    </source>
</evidence>
<dbReference type="GO" id="GO:0022857">
    <property type="term" value="F:transmembrane transporter activity"/>
    <property type="evidence" value="ECO:0007669"/>
    <property type="project" value="InterPro"/>
</dbReference>
<reference evidence="9" key="1">
    <citation type="journal article" date="2023" name="PhytoFront">
        <title>Draft Genome Resources of Seven Strains of Tilletia horrida, Causal Agent of Kernel Smut of Rice.</title>
        <authorList>
            <person name="Khanal S."/>
            <person name="Antony Babu S."/>
            <person name="Zhou X.G."/>
        </authorList>
    </citation>
    <scope>NUCLEOTIDE SEQUENCE</scope>
    <source>
        <strain evidence="9">TX6</strain>
    </source>
</reference>
<dbReference type="SUPFAM" id="SSF103473">
    <property type="entry name" value="MFS general substrate transporter"/>
    <property type="match status" value="1"/>
</dbReference>
<comment type="subcellular location">
    <subcellularLocation>
        <location evidence="1">Membrane</location>
        <topology evidence="1">Multi-pass membrane protein</topology>
    </subcellularLocation>
</comment>
<dbReference type="Gene3D" id="1.20.1250.20">
    <property type="entry name" value="MFS general substrate transporter like domains"/>
    <property type="match status" value="1"/>
</dbReference>
<dbReference type="InterPro" id="IPR011701">
    <property type="entry name" value="MFS"/>
</dbReference>
<dbReference type="PANTHER" id="PTHR23502:SF5">
    <property type="entry name" value="QUINIDINE RESISTANCE PROTEIN 3"/>
    <property type="match status" value="1"/>
</dbReference>
<dbReference type="Pfam" id="PF07690">
    <property type="entry name" value="MFS_1"/>
    <property type="match status" value="1"/>
</dbReference>
<comment type="caution">
    <text evidence="9">The sequence shown here is derived from an EMBL/GenBank/DDBJ whole genome shotgun (WGS) entry which is preliminary data.</text>
</comment>
<keyword evidence="10" id="KW-1185">Reference proteome</keyword>
<feature type="region of interest" description="Disordered" evidence="5">
    <location>
        <begin position="229"/>
        <end position="248"/>
    </location>
</feature>
<feature type="transmembrane region" description="Helical" evidence="6">
    <location>
        <begin position="526"/>
        <end position="548"/>
    </location>
</feature>
<dbReference type="InterPro" id="IPR036259">
    <property type="entry name" value="MFS_trans_sf"/>
</dbReference>